<dbReference type="SMART" id="SM00801">
    <property type="entry name" value="dDENN"/>
    <property type="match status" value="1"/>
</dbReference>
<dbReference type="InterPro" id="IPR037516">
    <property type="entry name" value="Tripartite_DENN"/>
</dbReference>
<evidence type="ECO:0000256" key="10">
    <source>
        <dbReference type="SAM" id="MobiDB-lite"/>
    </source>
</evidence>
<dbReference type="InterPro" id="IPR005112">
    <property type="entry name" value="dDENN_dom"/>
</dbReference>
<dbReference type="PROSITE" id="PS50211">
    <property type="entry name" value="DENN"/>
    <property type="match status" value="1"/>
</dbReference>
<comment type="similarity">
    <text evidence="3">Belongs to the MADD family.</text>
</comment>
<feature type="region of interest" description="Disordered" evidence="10">
    <location>
        <begin position="168"/>
        <end position="237"/>
    </location>
</feature>
<dbReference type="InterPro" id="IPR043153">
    <property type="entry name" value="DENN_C"/>
</dbReference>
<evidence type="ECO:0000256" key="7">
    <source>
        <dbReference type="ARBA" id="ARBA00022658"/>
    </source>
</evidence>
<feature type="region of interest" description="Disordered" evidence="10">
    <location>
        <begin position="521"/>
        <end position="587"/>
    </location>
</feature>
<feature type="compositionally biased region" description="Basic and acidic residues" evidence="10">
    <location>
        <begin position="177"/>
        <end position="189"/>
    </location>
</feature>
<evidence type="ECO:0000256" key="3">
    <source>
        <dbReference type="ARBA" id="ARBA00005978"/>
    </source>
</evidence>
<keyword evidence="9" id="KW-0472">Membrane</keyword>
<feature type="compositionally biased region" description="Low complexity" evidence="10">
    <location>
        <begin position="221"/>
        <end position="230"/>
    </location>
</feature>
<dbReference type="Pfam" id="PF03456">
    <property type="entry name" value="uDENN"/>
    <property type="match status" value="1"/>
</dbReference>
<evidence type="ECO:0000256" key="8">
    <source>
        <dbReference type="ARBA" id="ARBA00022703"/>
    </source>
</evidence>
<evidence type="ECO:0000313" key="13">
    <source>
        <dbReference type="Proteomes" id="UP000792457"/>
    </source>
</evidence>
<dbReference type="GO" id="GO:0005886">
    <property type="term" value="C:plasma membrane"/>
    <property type="evidence" value="ECO:0007669"/>
    <property type="project" value="UniProtKB-SubCell"/>
</dbReference>
<feature type="compositionally biased region" description="Polar residues" evidence="10">
    <location>
        <begin position="530"/>
        <end position="549"/>
    </location>
</feature>
<feature type="region of interest" description="Disordered" evidence="10">
    <location>
        <begin position="118"/>
        <end position="153"/>
    </location>
</feature>
<evidence type="ECO:0000256" key="4">
    <source>
        <dbReference type="ARBA" id="ARBA00017868"/>
    </source>
</evidence>
<feature type="compositionally biased region" description="Basic and acidic residues" evidence="10">
    <location>
        <begin position="134"/>
        <end position="147"/>
    </location>
</feature>
<dbReference type="PANTHER" id="PTHR13008">
    <property type="entry name" value="MAP-KINASE ACTIVATING DEATH DOMAIN PROTEIN MADD /DENN/AEX-3 C.ELEGANS"/>
    <property type="match status" value="1"/>
</dbReference>
<evidence type="ECO:0000256" key="1">
    <source>
        <dbReference type="ARBA" id="ARBA00004236"/>
    </source>
</evidence>
<dbReference type="PANTHER" id="PTHR13008:SF7">
    <property type="entry name" value="MAP KINASE-ACTIVATING DEATH DOMAIN PROTEIN"/>
    <property type="match status" value="1"/>
</dbReference>
<protein>
    <recommendedName>
        <fullName evidence="4">MAP kinase-activating death domain protein</fullName>
    </recommendedName>
</protein>
<feature type="non-terminal residue" evidence="12">
    <location>
        <position position="1"/>
    </location>
</feature>
<keyword evidence="6" id="KW-0963">Cytoplasm</keyword>
<dbReference type="Pfam" id="PF02141">
    <property type="entry name" value="DENN"/>
    <property type="match status" value="1"/>
</dbReference>
<name>A0A8K0KKS2_LADFU</name>
<dbReference type="SMART" id="SM00800">
    <property type="entry name" value="uDENN"/>
    <property type="match status" value="1"/>
</dbReference>
<feature type="compositionally biased region" description="Low complexity" evidence="10">
    <location>
        <begin position="118"/>
        <end position="132"/>
    </location>
</feature>
<dbReference type="GO" id="GO:0005829">
    <property type="term" value="C:cytosol"/>
    <property type="evidence" value="ECO:0007669"/>
    <property type="project" value="TreeGrafter"/>
</dbReference>
<accession>A0A8K0KKS2</accession>
<dbReference type="OrthoDB" id="6282239at2759"/>
<dbReference type="InterPro" id="IPR005113">
    <property type="entry name" value="uDENN_dom"/>
</dbReference>
<dbReference type="GO" id="GO:0042981">
    <property type="term" value="P:regulation of apoptotic process"/>
    <property type="evidence" value="ECO:0007669"/>
    <property type="project" value="TreeGrafter"/>
</dbReference>
<dbReference type="Proteomes" id="UP000792457">
    <property type="component" value="Unassembled WGS sequence"/>
</dbReference>
<gene>
    <name evidence="12" type="ORF">J437_LFUL015734</name>
</gene>
<feature type="domain" description="UDENN" evidence="11">
    <location>
        <begin position="25"/>
        <end position="712"/>
    </location>
</feature>
<dbReference type="EMBL" id="KZ308938">
    <property type="protein sequence ID" value="KAG8235676.1"/>
    <property type="molecule type" value="Genomic_DNA"/>
</dbReference>
<comment type="subcellular location">
    <subcellularLocation>
        <location evidence="1">Cell membrane</location>
    </subcellularLocation>
    <subcellularLocation>
        <location evidence="2">Cytoplasm</location>
    </subcellularLocation>
</comment>
<dbReference type="AlphaFoldDB" id="A0A8K0KKS2"/>
<dbReference type="InterPro" id="IPR001194">
    <property type="entry name" value="cDENN_dom"/>
</dbReference>
<evidence type="ECO:0000256" key="5">
    <source>
        <dbReference type="ARBA" id="ARBA00022475"/>
    </source>
</evidence>
<organism evidence="12 13">
    <name type="scientific">Ladona fulva</name>
    <name type="common">Scarce chaser dragonfly</name>
    <name type="synonym">Libellula fulva</name>
    <dbReference type="NCBI Taxonomy" id="123851"/>
    <lineage>
        <taxon>Eukaryota</taxon>
        <taxon>Metazoa</taxon>
        <taxon>Ecdysozoa</taxon>
        <taxon>Arthropoda</taxon>
        <taxon>Hexapoda</taxon>
        <taxon>Insecta</taxon>
        <taxon>Pterygota</taxon>
        <taxon>Palaeoptera</taxon>
        <taxon>Odonata</taxon>
        <taxon>Epiprocta</taxon>
        <taxon>Anisoptera</taxon>
        <taxon>Libelluloidea</taxon>
        <taxon>Libellulidae</taxon>
        <taxon>Ladona</taxon>
    </lineage>
</organism>
<keyword evidence="13" id="KW-1185">Reference proteome</keyword>
<keyword evidence="7" id="KW-0344">Guanine-nucleotide releasing factor</keyword>
<dbReference type="Gene3D" id="3.30.450.200">
    <property type="match status" value="1"/>
</dbReference>
<evidence type="ECO:0000256" key="6">
    <source>
        <dbReference type="ARBA" id="ARBA00022490"/>
    </source>
</evidence>
<dbReference type="InterPro" id="IPR039980">
    <property type="entry name" value="MADD"/>
</dbReference>
<feature type="compositionally biased region" description="Low complexity" evidence="10">
    <location>
        <begin position="550"/>
        <end position="587"/>
    </location>
</feature>
<dbReference type="GO" id="GO:0006915">
    <property type="term" value="P:apoptotic process"/>
    <property type="evidence" value="ECO:0007669"/>
    <property type="project" value="UniProtKB-KW"/>
</dbReference>
<evidence type="ECO:0000259" key="11">
    <source>
        <dbReference type="PROSITE" id="PS50211"/>
    </source>
</evidence>
<sequence>MSDIQKKYFCPRLVDYLTIVGARSIPGRVSGSGPGSGGGGSVQLPELLRRYPPEDHKDFPLPLDMVYFCQPEGCVSVGPRRTALRDANSFVFTLTEKDSGKSRYGICVNFYRPMERAAPGAVPGAGGRRSSSTFRRESWRKSMEKSSDSAFSSSTILPNSFAEISSDYRSSNLAPSDSDRDCPSRRDSEASAVAHHQHQVLQQGGGAPRLGITIPSNDSESGGSHSPSPRASRRRQRVRNHSLTSLCLLSHHPFFSIFRKCLFTLKKLIDACNDSVTPGRGSRQVVRDTVWSVLTGKAHEGTPSIVLHDVREIETWILRLLSAPVPVPGKTRVEVEILSQNLEMPLIFALPDHTRFTLVDFPLHLPLELLGVETCLKVLTLILLENKLVLQSRDYNALSMSVMAFVTMIYPLEYMFPVIPLLPTCMNSAEQLLLAPTPYVIGIPASFLLYKKNFRLPDDVWLVDLDSNKITMPSNAEEIPPLPEPEGSILKNHLKQALSGMAMGPAKENGQMVIESARPVKRDSGDMGLQQRQMPPHMQTQFVQSPQHAQTQQQQMQRLQQQQQMQRQHQQQMMQMQQMQQQQQQQQRRASIVEMIGGMGGTGSGAGVQGNQQQQQQGGAAIFNPFIYGNDVDSVDIATRVAMVRFFNSQNILANFTEHTRTLRLYPRPVVAFQINSFLRSRPMTSHFLNRFARTQAVEFLAEWSLTPTNVAFLRVQTGVFDPTQIGDKPKWYAHTLEPIYFPVWDDGSSLSGALKAARHAESQPT</sequence>
<evidence type="ECO:0000313" key="12">
    <source>
        <dbReference type="EMBL" id="KAG8235676.1"/>
    </source>
</evidence>
<dbReference type="FunFam" id="3.40.50.11500:FF:000002">
    <property type="entry name" value="MAP kinase-activating death domain protein-like Protein"/>
    <property type="match status" value="1"/>
</dbReference>
<dbReference type="GO" id="GO:0032483">
    <property type="term" value="P:regulation of Rab protein signal transduction"/>
    <property type="evidence" value="ECO:0007669"/>
    <property type="project" value="TreeGrafter"/>
</dbReference>
<keyword evidence="5" id="KW-1003">Cell membrane</keyword>
<dbReference type="Gene3D" id="3.40.50.11500">
    <property type="match status" value="1"/>
</dbReference>
<proteinExistence type="inferred from homology"/>
<dbReference type="SMART" id="SM00799">
    <property type="entry name" value="DENN"/>
    <property type="match status" value="1"/>
</dbReference>
<reference evidence="12" key="2">
    <citation type="submission" date="2017-10" db="EMBL/GenBank/DDBJ databases">
        <title>Ladona fulva Genome sequencing and assembly.</title>
        <authorList>
            <person name="Murali S."/>
            <person name="Richards S."/>
            <person name="Bandaranaike D."/>
            <person name="Bellair M."/>
            <person name="Blankenburg K."/>
            <person name="Chao H."/>
            <person name="Dinh H."/>
            <person name="Doddapaneni H."/>
            <person name="Dugan-Rocha S."/>
            <person name="Elkadiri S."/>
            <person name="Gnanaolivu R."/>
            <person name="Hernandez B."/>
            <person name="Skinner E."/>
            <person name="Javaid M."/>
            <person name="Lee S."/>
            <person name="Li M."/>
            <person name="Ming W."/>
            <person name="Munidasa M."/>
            <person name="Muniz J."/>
            <person name="Nguyen L."/>
            <person name="Hughes D."/>
            <person name="Osuji N."/>
            <person name="Pu L.-L."/>
            <person name="Puazo M."/>
            <person name="Qu C."/>
            <person name="Quiroz J."/>
            <person name="Raj R."/>
            <person name="Weissenberger G."/>
            <person name="Xin Y."/>
            <person name="Zou X."/>
            <person name="Han Y."/>
            <person name="Worley K."/>
            <person name="Muzny D."/>
            <person name="Gibbs R."/>
        </authorList>
    </citation>
    <scope>NUCLEOTIDE SEQUENCE</scope>
    <source>
        <strain evidence="12">Sampled in the wild</strain>
    </source>
</reference>
<evidence type="ECO:0000256" key="2">
    <source>
        <dbReference type="ARBA" id="ARBA00004496"/>
    </source>
</evidence>
<dbReference type="GO" id="GO:0005085">
    <property type="term" value="F:guanyl-nucleotide exchange factor activity"/>
    <property type="evidence" value="ECO:0007669"/>
    <property type="project" value="UniProtKB-KW"/>
</dbReference>
<reference evidence="12" key="1">
    <citation type="submission" date="2013-04" db="EMBL/GenBank/DDBJ databases">
        <authorList>
            <person name="Qu J."/>
            <person name="Murali S.C."/>
            <person name="Bandaranaike D."/>
            <person name="Bellair M."/>
            <person name="Blankenburg K."/>
            <person name="Chao H."/>
            <person name="Dinh H."/>
            <person name="Doddapaneni H."/>
            <person name="Downs B."/>
            <person name="Dugan-Rocha S."/>
            <person name="Elkadiri S."/>
            <person name="Gnanaolivu R.D."/>
            <person name="Hernandez B."/>
            <person name="Javaid M."/>
            <person name="Jayaseelan J.C."/>
            <person name="Lee S."/>
            <person name="Li M."/>
            <person name="Ming W."/>
            <person name="Munidasa M."/>
            <person name="Muniz J."/>
            <person name="Nguyen L."/>
            <person name="Ongeri F."/>
            <person name="Osuji N."/>
            <person name="Pu L.-L."/>
            <person name="Puazo M."/>
            <person name="Qu C."/>
            <person name="Quiroz J."/>
            <person name="Raj R."/>
            <person name="Weissenberger G."/>
            <person name="Xin Y."/>
            <person name="Zou X."/>
            <person name="Han Y."/>
            <person name="Richards S."/>
            <person name="Worley K."/>
            <person name="Muzny D."/>
            <person name="Gibbs R."/>
        </authorList>
    </citation>
    <scope>NUCLEOTIDE SEQUENCE</scope>
    <source>
        <strain evidence="12">Sampled in the wild</strain>
    </source>
</reference>
<comment type="caution">
    <text evidence="12">The sequence shown here is derived from an EMBL/GenBank/DDBJ whole genome shotgun (WGS) entry which is preliminary data.</text>
</comment>
<evidence type="ECO:0000256" key="9">
    <source>
        <dbReference type="ARBA" id="ARBA00023136"/>
    </source>
</evidence>
<keyword evidence="8" id="KW-0053">Apoptosis</keyword>